<dbReference type="PROSITE" id="PS50082">
    <property type="entry name" value="WD_REPEATS_2"/>
    <property type="match status" value="3"/>
</dbReference>
<evidence type="ECO:0000256" key="11">
    <source>
        <dbReference type="PROSITE-ProRule" id="PRU00221"/>
    </source>
</evidence>
<evidence type="ECO:0000313" key="13">
    <source>
        <dbReference type="EMBL" id="PWA00734.1"/>
    </source>
</evidence>
<dbReference type="InterPro" id="IPR015943">
    <property type="entry name" value="WD40/YVTN_repeat-like_dom_sf"/>
</dbReference>
<dbReference type="InterPro" id="IPR020472">
    <property type="entry name" value="WD40_PAC1"/>
</dbReference>
<evidence type="ECO:0000256" key="10">
    <source>
        <dbReference type="ARBA" id="ARBA00032565"/>
    </source>
</evidence>
<dbReference type="GO" id="GO:0005829">
    <property type="term" value="C:cytosol"/>
    <property type="evidence" value="ECO:0007669"/>
    <property type="project" value="UniProtKB-SubCell"/>
</dbReference>
<feature type="repeat" description="WD" evidence="11">
    <location>
        <begin position="1054"/>
        <end position="1096"/>
    </location>
</feature>
<dbReference type="PROSITE" id="PS00678">
    <property type="entry name" value="WD_REPEATS_1"/>
    <property type="match status" value="2"/>
</dbReference>
<comment type="similarity">
    <text evidence="9">Belongs to the WD repeat peroxin-7 family.</text>
</comment>
<sequence length="1180" mass="135738">MGNNQSRNTHSKENQNQNFKQSSKKYDYHKRYSYDPSYTKFSNTNKNTSNVETSNTQNYTNNQFNHSEDTCNSDATFKQNKSSFSLMDMFQEFEINNSDETLSEAVCKVSPKSRYSFNLEENVFNSYKKTNRSYSDYNITRNSTQFESFGQDISSNQLSSIKDYIYSFSLVLNPFSKEEDDVILTNDQLRERVKIFREKVNLSFDTILKSQNSLFESKNVTSSAAYKFFKKVLDINISLEKEYNQLASQKNLSQQEKPTYNLMQSITEDLKFLKSFLPIYQDIYHGTQSINYQKPILDRMWSIKLLAKSKTRLSIQSTRSRSSLLKKLSNTSLKNRKSNSYIAKNTISGKESFPVLDQHLANRIGSIESIQNKTNRKMASRDYKKSTLRYDSPIHLRKKKSHQSAKSVLSSVEDKRFVNEIQLQNINNSKIEHLKVNQSPLVTTNPASSMGKLPMNNFENLTKKVNLNRVIFSKNGFVPVSHLSYQNDQYTPAKNLRGDLSLSKLHGRIRSRSLINDSFSPEKNVLVTCRTQSMVGSPHMTLVPNFEYTNPSKQLSDSLTRKTEKKTKANSPRYLNNNIENIEYGNNCTECYMGYVHPNCKNANGHIHAINNHHSNYHREDLLWSELANQRKRSNVRVEGRRRTYTFDSPRTPVLNEDSYELTHSYLYSPRNSRKNNYGGLGIEKRMERIAESISESVESIRKFSHKDIVPPRINTDLADDTTFKNSKYLDTDQVTTNTLEFRDSWEGCLNNASGLNIKNITIDYLENNHVDCDNIQKPSISNGSTLGSIINSEVRYARPISTSSSKSELSDETTINTTHNETKINEDLANGYSYRRELDTDDEYLLMAKMQEKERMAKLSEIVCKKERFGLLDSRDILQVKFSPFRNNIIATGGAANFGLIGNGQVGVYGFGPDMILKNVKKYNTQTSVYDIAWNEAHESQLVSACVDGSLSLWDINVPDFPISKWKEHTKEVMSVKWNYISKDCFISASWDSSIKLWKPHMKMAAATILGHQGCIYDVVWSPNNNNMFASCSEDKTIKLHNLSNPNIPVMTLQGHRDQVLSIDWNKYNQNNIVSTSSDKSVKLWDIRNPKYATMQLGPFEFPFKKVICSPHHHNVIALCGYDMNVSIWSLDTMRPMFVHEPHTEFVFGMDWSLFNKNLMVSYAWDEQVHLFEANGISP</sequence>
<accession>A0A2U1J6P6</accession>
<organism evidence="13 14">
    <name type="scientific">Smittium angustum</name>
    <dbReference type="NCBI Taxonomy" id="133377"/>
    <lineage>
        <taxon>Eukaryota</taxon>
        <taxon>Fungi</taxon>
        <taxon>Fungi incertae sedis</taxon>
        <taxon>Zoopagomycota</taxon>
        <taxon>Kickxellomycotina</taxon>
        <taxon>Harpellomycetes</taxon>
        <taxon>Harpellales</taxon>
        <taxon>Legeriomycetaceae</taxon>
        <taxon>Smittium</taxon>
    </lineage>
</organism>
<name>A0A2U1J6P6_SMIAN</name>
<reference evidence="13 14" key="1">
    <citation type="journal article" date="2018" name="MBio">
        <title>Comparative Genomics Reveals the Core Gene Toolbox for the Fungus-Insect Symbiosis.</title>
        <authorList>
            <person name="Wang Y."/>
            <person name="Stata M."/>
            <person name="Wang W."/>
            <person name="Stajich J.E."/>
            <person name="White M.M."/>
            <person name="Moncalvo J.M."/>
        </authorList>
    </citation>
    <scope>NUCLEOTIDE SEQUENCE [LARGE SCALE GENOMIC DNA]</scope>
    <source>
        <strain evidence="13 14">AUS-126-30</strain>
    </source>
</reference>
<dbReference type="InterPro" id="IPR001680">
    <property type="entry name" value="WD40_rpt"/>
</dbReference>
<evidence type="ECO:0000256" key="4">
    <source>
        <dbReference type="ARBA" id="ARBA00022490"/>
    </source>
</evidence>
<dbReference type="Gene3D" id="2.130.10.10">
    <property type="entry name" value="YVTN repeat-like/Quinoprotein amine dehydrogenase"/>
    <property type="match status" value="1"/>
</dbReference>
<evidence type="ECO:0000256" key="9">
    <source>
        <dbReference type="ARBA" id="ARBA00024017"/>
    </source>
</evidence>
<evidence type="ECO:0000256" key="7">
    <source>
        <dbReference type="ARBA" id="ARBA00022927"/>
    </source>
</evidence>
<keyword evidence="4" id="KW-0963">Cytoplasm</keyword>
<feature type="repeat" description="WD" evidence="11">
    <location>
        <begin position="1010"/>
        <end position="1046"/>
    </location>
</feature>
<dbReference type="AlphaFoldDB" id="A0A2U1J6P6"/>
<protein>
    <recommendedName>
        <fullName evidence="10">Peroxin-7</fullName>
    </recommendedName>
</protein>
<dbReference type="GO" id="GO:0016558">
    <property type="term" value="P:protein import into peroxisome matrix"/>
    <property type="evidence" value="ECO:0007669"/>
    <property type="project" value="InterPro"/>
</dbReference>
<dbReference type="InterPro" id="IPR019775">
    <property type="entry name" value="WD40_repeat_CS"/>
</dbReference>
<keyword evidence="14" id="KW-1185">Reference proteome</keyword>
<comment type="caution">
    <text evidence="13">The sequence shown here is derived from an EMBL/GenBank/DDBJ whole genome shotgun (WGS) entry which is preliminary data.</text>
</comment>
<keyword evidence="5 11" id="KW-0853">WD repeat</keyword>
<evidence type="ECO:0000256" key="12">
    <source>
        <dbReference type="SAM" id="MobiDB-lite"/>
    </source>
</evidence>
<dbReference type="PANTHER" id="PTHR46027">
    <property type="entry name" value="PEROXISOMAL TARGETING SIGNAL 2 RECEPTOR"/>
    <property type="match status" value="1"/>
</dbReference>
<evidence type="ECO:0000256" key="5">
    <source>
        <dbReference type="ARBA" id="ARBA00022574"/>
    </source>
</evidence>
<evidence type="ECO:0000256" key="1">
    <source>
        <dbReference type="ARBA" id="ARBA00004253"/>
    </source>
</evidence>
<evidence type="ECO:0000256" key="6">
    <source>
        <dbReference type="ARBA" id="ARBA00022737"/>
    </source>
</evidence>
<feature type="compositionally biased region" description="Low complexity" evidence="12">
    <location>
        <begin position="39"/>
        <end position="50"/>
    </location>
</feature>
<dbReference type="InterPro" id="IPR044536">
    <property type="entry name" value="PEX7"/>
</dbReference>
<proteinExistence type="inferred from homology"/>
<keyword evidence="7" id="KW-0653">Protein transport</keyword>
<feature type="compositionally biased region" description="Polar residues" evidence="12">
    <location>
        <begin position="1"/>
        <end position="21"/>
    </location>
</feature>
<feature type="repeat" description="WD" evidence="11">
    <location>
        <begin position="967"/>
        <end position="1000"/>
    </location>
</feature>
<dbReference type="GO" id="GO:0005782">
    <property type="term" value="C:peroxisomal matrix"/>
    <property type="evidence" value="ECO:0007669"/>
    <property type="project" value="UniProtKB-SubCell"/>
</dbReference>
<evidence type="ECO:0000256" key="2">
    <source>
        <dbReference type="ARBA" id="ARBA00004514"/>
    </source>
</evidence>
<dbReference type="SMART" id="SM00320">
    <property type="entry name" value="WD40"/>
    <property type="match status" value="6"/>
</dbReference>
<keyword evidence="3" id="KW-0813">Transport</keyword>
<comment type="subcellular location">
    <subcellularLocation>
        <location evidence="2">Cytoplasm</location>
        <location evidence="2">Cytosol</location>
    </subcellularLocation>
    <subcellularLocation>
        <location evidence="1">Peroxisome matrix</location>
    </subcellularLocation>
</comment>
<feature type="region of interest" description="Disordered" evidence="12">
    <location>
        <begin position="1"/>
        <end position="26"/>
    </location>
</feature>
<dbReference type="InterPro" id="IPR036322">
    <property type="entry name" value="WD40_repeat_dom_sf"/>
</dbReference>
<dbReference type="PROSITE" id="PS50294">
    <property type="entry name" value="WD_REPEATS_REGION"/>
    <property type="match status" value="1"/>
</dbReference>
<keyword evidence="8" id="KW-0576">Peroxisome</keyword>
<dbReference type="EMBL" id="MBFU01000313">
    <property type="protein sequence ID" value="PWA00734.1"/>
    <property type="molecule type" value="Genomic_DNA"/>
</dbReference>
<feature type="region of interest" description="Disordered" evidence="12">
    <location>
        <begin position="38"/>
        <end position="58"/>
    </location>
</feature>
<dbReference type="SUPFAM" id="SSF50978">
    <property type="entry name" value="WD40 repeat-like"/>
    <property type="match status" value="1"/>
</dbReference>
<evidence type="ECO:0000256" key="3">
    <source>
        <dbReference type="ARBA" id="ARBA00022448"/>
    </source>
</evidence>
<dbReference type="Proteomes" id="UP000245591">
    <property type="component" value="Unassembled WGS sequence"/>
</dbReference>
<evidence type="ECO:0000313" key="14">
    <source>
        <dbReference type="Proteomes" id="UP000245591"/>
    </source>
</evidence>
<keyword evidence="6" id="KW-0677">Repeat</keyword>
<dbReference type="GO" id="GO:0005053">
    <property type="term" value="F:peroxisome matrix targeting signal-2 binding"/>
    <property type="evidence" value="ECO:0007669"/>
    <property type="project" value="InterPro"/>
</dbReference>
<dbReference type="PANTHER" id="PTHR46027:SF1">
    <property type="entry name" value="PEROXISOMAL TARGETING SIGNAL 2 RECEPTOR"/>
    <property type="match status" value="1"/>
</dbReference>
<dbReference type="PRINTS" id="PR00320">
    <property type="entry name" value="GPROTEINBRPT"/>
</dbReference>
<gene>
    <name evidence="13" type="ORF">BB558_003211</name>
</gene>
<evidence type="ECO:0000256" key="8">
    <source>
        <dbReference type="ARBA" id="ARBA00023140"/>
    </source>
</evidence>
<dbReference type="CDD" id="cd00200">
    <property type="entry name" value="WD40"/>
    <property type="match status" value="1"/>
</dbReference>
<dbReference type="Pfam" id="PF00400">
    <property type="entry name" value="WD40"/>
    <property type="match status" value="4"/>
</dbReference>